<evidence type="ECO:0000313" key="4">
    <source>
        <dbReference type="Proteomes" id="UP000291343"/>
    </source>
</evidence>
<gene>
    <name evidence="3" type="ORF">LSTR_LSTR006320</name>
</gene>
<comment type="caution">
    <text evidence="3">The sequence shown here is derived from an EMBL/GenBank/DDBJ whole genome shotgun (WGS) entry which is preliminary data.</text>
</comment>
<keyword evidence="1" id="KW-0472">Membrane</keyword>
<keyword evidence="1" id="KW-0812">Transmembrane</keyword>
<proteinExistence type="predicted"/>
<feature type="chain" id="PRO_5019813567" description="G-protein coupled receptors family 3 profile domain-containing protein" evidence="2">
    <location>
        <begin position="26"/>
        <end position="194"/>
    </location>
</feature>
<keyword evidence="1" id="KW-1133">Transmembrane helix</keyword>
<accession>A0A482WKE8</accession>
<reference evidence="3 4" key="1">
    <citation type="journal article" date="2017" name="Gigascience">
        <title>Genome sequence of the small brown planthopper, Laodelphax striatellus.</title>
        <authorList>
            <person name="Zhu J."/>
            <person name="Jiang F."/>
            <person name="Wang X."/>
            <person name="Yang P."/>
            <person name="Bao Y."/>
            <person name="Zhao W."/>
            <person name="Wang W."/>
            <person name="Lu H."/>
            <person name="Wang Q."/>
            <person name="Cui N."/>
            <person name="Li J."/>
            <person name="Chen X."/>
            <person name="Luo L."/>
            <person name="Yu J."/>
            <person name="Kang L."/>
            <person name="Cui F."/>
        </authorList>
    </citation>
    <scope>NUCLEOTIDE SEQUENCE [LARGE SCALE GENOMIC DNA]</scope>
    <source>
        <strain evidence="3">Lst14</strain>
    </source>
</reference>
<dbReference type="EMBL" id="QKKF02033167">
    <property type="protein sequence ID" value="RZF33938.1"/>
    <property type="molecule type" value="Genomic_DNA"/>
</dbReference>
<feature type="transmembrane region" description="Helical" evidence="1">
    <location>
        <begin position="131"/>
        <end position="152"/>
    </location>
</feature>
<evidence type="ECO:0000256" key="2">
    <source>
        <dbReference type="SAM" id="SignalP"/>
    </source>
</evidence>
<keyword evidence="2" id="KW-0732">Signal</keyword>
<organism evidence="3 4">
    <name type="scientific">Laodelphax striatellus</name>
    <name type="common">Small brown planthopper</name>
    <name type="synonym">Delphax striatella</name>
    <dbReference type="NCBI Taxonomy" id="195883"/>
    <lineage>
        <taxon>Eukaryota</taxon>
        <taxon>Metazoa</taxon>
        <taxon>Ecdysozoa</taxon>
        <taxon>Arthropoda</taxon>
        <taxon>Hexapoda</taxon>
        <taxon>Insecta</taxon>
        <taxon>Pterygota</taxon>
        <taxon>Neoptera</taxon>
        <taxon>Paraneoptera</taxon>
        <taxon>Hemiptera</taxon>
        <taxon>Auchenorrhyncha</taxon>
        <taxon>Fulgoroidea</taxon>
        <taxon>Delphacidae</taxon>
        <taxon>Criomorphinae</taxon>
        <taxon>Laodelphax</taxon>
    </lineage>
</organism>
<name>A0A482WKE8_LAOST</name>
<dbReference type="AlphaFoldDB" id="A0A482WKE8"/>
<feature type="signal peptide" evidence="2">
    <location>
        <begin position="1"/>
        <end position="25"/>
    </location>
</feature>
<dbReference type="InParanoid" id="A0A482WKE8"/>
<sequence>MYVDMANLEMLLMIILACGPMTSIGLTQQSHCLETQNKECFPDTIKSFIVITPQTITSFTNTDDHSKCHILTELRTQVEDWHCIADGRPVPCTFCLSYDFITASRRNHNNHVRDNIPLFHHHLYVITCNKWAYYFNMTIMSASIALASLVAYMSWDGRRVPPFVTTTHQTAPALILLMLSWFCCRDETGSIGIE</sequence>
<evidence type="ECO:0008006" key="5">
    <source>
        <dbReference type="Google" id="ProtNLM"/>
    </source>
</evidence>
<dbReference type="Proteomes" id="UP000291343">
    <property type="component" value="Unassembled WGS sequence"/>
</dbReference>
<evidence type="ECO:0000313" key="3">
    <source>
        <dbReference type="EMBL" id="RZF33938.1"/>
    </source>
</evidence>
<protein>
    <recommendedName>
        <fullName evidence="5">G-protein coupled receptors family 3 profile domain-containing protein</fullName>
    </recommendedName>
</protein>
<keyword evidence="4" id="KW-1185">Reference proteome</keyword>
<evidence type="ECO:0000256" key="1">
    <source>
        <dbReference type="SAM" id="Phobius"/>
    </source>
</evidence>